<dbReference type="EMBL" id="JAZGQO010000009">
    <property type="protein sequence ID" value="KAK6178419.1"/>
    <property type="molecule type" value="Genomic_DNA"/>
</dbReference>
<evidence type="ECO:0000313" key="2">
    <source>
        <dbReference type="EMBL" id="KAK6178419.1"/>
    </source>
</evidence>
<evidence type="ECO:0000256" key="1">
    <source>
        <dbReference type="SAM" id="MobiDB-lite"/>
    </source>
</evidence>
<proteinExistence type="predicted"/>
<accession>A0AAN8JMQ6</accession>
<dbReference type="Proteomes" id="UP001347796">
    <property type="component" value="Unassembled WGS sequence"/>
</dbReference>
<evidence type="ECO:0000313" key="3">
    <source>
        <dbReference type="Proteomes" id="UP001347796"/>
    </source>
</evidence>
<protein>
    <submittedName>
        <fullName evidence="2">Uncharacterized protein</fullName>
    </submittedName>
</protein>
<keyword evidence="3" id="KW-1185">Reference proteome</keyword>
<comment type="caution">
    <text evidence="2">The sequence shown here is derived from an EMBL/GenBank/DDBJ whole genome shotgun (WGS) entry which is preliminary data.</text>
</comment>
<sequence>MSDVGRVTESPNTVNGAAGQSVVGGGSVIDTDSHRRQVNLTQKGLDYQIELKNKLLKSKRTEFQENKKQIILLKGVQIFEFGRKNFDRHRLF</sequence>
<organism evidence="2 3">
    <name type="scientific">Patella caerulea</name>
    <name type="common">Rayed Mediterranean limpet</name>
    <dbReference type="NCBI Taxonomy" id="87958"/>
    <lineage>
        <taxon>Eukaryota</taxon>
        <taxon>Metazoa</taxon>
        <taxon>Spiralia</taxon>
        <taxon>Lophotrochozoa</taxon>
        <taxon>Mollusca</taxon>
        <taxon>Gastropoda</taxon>
        <taxon>Patellogastropoda</taxon>
        <taxon>Patelloidea</taxon>
        <taxon>Patellidae</taxon>
        <taxon>Patella</taxon>
    </lineage>
</organism>
<feature type="region of interest" description="Disordered" evidence="1">
    <location>
        <begin position="1"/>
        <end position="34"/>
    </location>
</feature>
<reference evidence="2 3" key="1">
    <citation type="submission" date="2024-01" db="EMBL/GenBank/DDBJ databases">
        <title>The genome of the rayed Mediterranean limpet Patella caerulea (Linnaeus, 1758).</title>
        <authorList>
            <person name="Anh-Thu Weber A."/>
            <person name="Halstead-Nussloch G."/>
        </authorList>
    </citation>
    <scope>NUCLEOTIDE SEQUENCE [LARGE SCALE GENOMIC DNA]</scope>
    <source>
        <strain evidence="2">AATW-2023a</strain>
        <tissue evidence="2">Whole specimen</tissue>
    </source>
</reference>
<dbReference type="AlphaFoldDB" id="A0AAN8JMQ6"/>
<name>A0AAN8JMQ6_PATCE</name>
<gene>
    <name evidence="2" type="ORF">SNE40_013211</name>
</gene>